<feature type="coiled-coil region" evidence="1">
    <location>
        <begin position="229"/>
        <end position="256"/>
    </location>
</feature>
<dbReference type="EMBL" id="JAACJO010000075">
    <property type="protein sequence ID" value="KAF5344039.1"/>
    <property type="molecule type" value="Genomic_DNA"/>
</dbReference>
<name>A0A8H5FP66_9AGAR</name>
<evidence type="ECO:0008006" key="4">
    <source>
        <dbReference type="Google" id="ProtNLM"/>
    </source>
</evidence>
<proteinExistence type="predicted"/>
<dbReference type="SUPFAM" id="SSF52540">
    <property type="entry name" value="P-loop containing nucleoside triphosphate hydrolases"/>
    <property type="match status" value="1"/>
</dbReference>
<keyword evidence="1" id="KW-0175">Coiled coil</keyword>
<gene>
    <name evidence="2" type="ORF">D9756_011548</name>
</gene>
<dbReference type="AlphaFoldDB" id="A0A8H5FP66"/>
<dbReference type="OrthoDB" id="3056938at2759"/>
<evidence type="ECO:0000256" key="1">
    <source>
        <dbReference type="SAM" id="Coils"/>
    </source>
</evidence>
<comment type="caution">
    <text evidence="2">The sequence shown here is derived from an EMBL/GenBank/DDBJ whole genome shotgun (WGS) entry which is preliminary data.</text>
</comment>
<accession>A0A8H5FP66</accession>
<reference evidence="2 3" key="1">
    <citation type="journal article" date="2020" name="ISME J.">
        <title>Uncovering the hidden diversity of litter-decomposition mechanisms in mushroom-forming fungi.</title>
        <authorList>
            <person name="Floudas D."/>
            <person name="Bentzer J."/>
            <person name="Ahren D."/>
            <person name="Johansson T."/>
            <person name="Persson P."/>
            <person name="Tunlid A."/>
        </authorList>
    </citation>
    <scope>NUCLEOTIDE SEQUENCE [LARGE SCALE GENOMIC DNA]</scope>
    <source>
        <strain evidence="2 3">CBS 146.42</strain>
    </source>
</reference>
<dbReference type="Gene3D" id="3.40.50.10810">
    <property type="entry name" value="Tandem AAA-ATPase domain"/>
    <property type="match status" value="1"/>
</dbReference>
<dbReference type="InterPro" id="IPR027417">
    <property type="entry name" value="P-loop_NTPase"/>
</dbReference>
<protein>
    <recommendedName>
        <fullName evidence="4">SNF2 N-terminal domain-containing protein</fullName>
    </recommendedName>
</protein>
<evidence type="ECO:0000313" key="3">
    <source>
        <dbReference type="Proteomes" id="UP000559027"/>
    </source>
</evidence>
<dbReference type="InterPro" id="IPR038718">
    <property type="entry name" value="SNF2-like_sf"/>
</dbReference>
<organism evidence="2 3">
    <name type="scientific">Leucocoprinus leucothites</name>
    <dbReference type="NCBI Taxonomy" id="201217"/>
    <lineage>
        <taxon>Eukaryota</taxon>
        <taxon>Fungi</taxon>
        <taxon>Dikarya</taxon>
        <taxon>Basidiomycota</taxon>
        <taxon>Agaricomycotina</taxon>
        <taxon>Agaricomycetes</taxon>
        <taxon>Agaricomycetidae</taxon>
        <taxon>Agaricales</taxon>
        <taxon>Agaricineae</taxon>
        <taxon>Agaricaceae</taxon>
        <taxon>Leucocoprinus</taxon>
    </lineage>
</organism>
<dbReference type="Proteomes" id="UP000559027">
    <property type="component" value="Unassembled WGS sequence"/>
</dbReference>
<sequence length="524" mass="59634">MNTLPSLSANSDVPTCWAKGLLRTMKWQGYTPSVSPSHQRLGYSEPFHRPSNMPSHTAPCALMRLHAFDGAPWKWPAWQERTGIFHGLFPTDDALLPKGWTRQNANDVQSYFQNYLAQPTEEKKQQYQSKSVHPGKVVWHEFVKRNWPRWNVHDAVVGELKDWDVHPTAILIREHNGEESDWPHADSYSAIILNTLGLRLFGEEAFLPNSETLPLSIRRNLAIFVQKSWDSIRKSVKQLKTNAQKVENEARASFAELEIGNLTLKNVGKAIRDVAQWKEVSELYNTQENIRKAEEMLGDLQVIMETLGAQIPKEKRVARKGTCKVSTKALQTLATQEDVTDLLNIYHDYFEANVEDDDDPPFLALLSSRRSSSRNVETEMSSELLAQRLRFLTGLPPQFNAYRHRAGISPWDNPELFTREPVPPELTPLKLHWHQLAGAHSIVRSLFIEEKHALHTKGVLISDQVGLGKTTQTITVIAFLNEAIYLQSTNRPPPPILVYCQHALTQFFLAERPFLAGSKKIPSH</sequence>
<evidence type="ECO:0000313" key="2">
    <source>
        <dbReference type="EMBL" id="KAF5344039.1"/>
    </source>
</evidence>
<keyword evidence="3" id="KW-1185">Reference proteome</keyword>